<gene>
    <name evidence="8" type="primary">lepB</name>
    <name evidence="8" type="ORF">ACFQHR_17160</name>
</gene>
<dbReference type="Gene3D" id="2.10.109.10">
    <property type="entry name" value="Umud Fragment, subunit A"/>
    <property type="match status" value="1"/>
</dbReference>
<dbReference type="GO" id="GO:0009003">
    <property type="term" value="F:signal peptidase activity"/>
    <property type="evidence" value="ECO:0007669"/>
    <property type="project" value="UniProtKB-EC"/>
</dbReference>
<dbReference type="InterPro" id="IPR019533">
    <property type="entry name" value="Peptidase_S26"/>
</dbReference>
<dbReference type="InterPro" id="IPR000223">
    <property type="entry name" value="Pept_S26A_signal_pept_1"/>
</dbReference>
<dbReference type="Pfam" id="PF10502">
    <property type="entry name" value="Peptidase_S26"/>
    <property type="match status" value="2"/>
</dbReference>
<evidence type="ECO:0000256" key="5">
    <source>
        <dbReference type="ARBA" id="ARBA00022801"/>
    </source>
</evidence>
<evidence type="ECO:0000256" key="1">
    <source>
        <dbReference type="ARBA" id="ARBA00000677"/>
    </source>
</evidence>
<evidence type="ECO:0000256" key="2">
    <source>
        <dbReference type="ARBA" id="ARBA00009370"/>
    </source>
</evidence>
<organism evidence="8 9">
    <name type="scientific">Rufibacter roseus</name>
    <dbReference type="NCBI Taxonomy" id="1567108"/>
    <lineage>
        <taxon>Bacteria</taxon>
        <taxon>Pseudomonadati</taxon>
        <taxon>Bacteroidota</taxon>
        <taxon>Cytophagia</taxon>
        <taxon>Cytophagales</taxon>
        <taxon>Hymenobacteraceae</taxon>
        <taxon>Rufibacter</taxon>
    </lineage>
</organism>
<keyword evidence="5 6" id="KW-0378">Hydrolase</keyword>
<dbReference type="PANTHER" id="PTHR43390:SF1">
    <property type="entry name" value="CHLOROPLAST PROCESSING PEPTIDASE"/>
    <property type="match status" value="1"/>
</dbReference>
<dbReference type="InterPro" id="IPR036286">
    <property type="entry name" value="LexA/Signal_pep-like_sf"/>
</dbReference>
<dbReference type="SUPFAM" id="SSF51306">
    <property type="entry name" value="LexA/Signal peptidase"/>
    <property type="match status" value="1"/>
</dbReference>
<dbReference type="PRINTS" id="PR00727">
    <property type="entry name" value="LEADERPTASE"/>
</dbReference>
<feature type="domain" description="Peptidase S26" evidence="7">
    <location>
        <begin position="263"/>
        <end position="344"/>
    </location>
</feature>
<sequence>MSIRFWTKKDAKPKQKKGFMREWGDAILFAVVAATLIRWATFEAYTIPTPSMEKSLLVGDYLFVSKLHYGARTPITPLQVPLTHQTIWGTNIPSYSDAIQLNSYRLPGFSSVKNNDVVVFNVPFEDQHPADLKTNYIKRCIGIAGDTIRMIDMQVYIDGKELPDPEKVQYSYTLFAQTPINPKFFKEHDITDVQDYHGGALFVINTTPETAEKLSGYDFLKEVRINKDSIGVADPKVFPFKPSMYPFNKDNFGPFVIPAEGMTVPINAQTIPFYSMAIEKYEGLENVVVTDSTITIDGKQITEYTFTQNYYWMMGDNRHDSLDSRFWGFVPENHIVGKAVLIWMSADPTEGLLDKIRWSRIFRGIN</sequence>
<keyword evidence="6" id="KW-0645">Protease</keyword>
<feature type="domain" description="Peptidase S26" evidence="7">
    <location>
        <begin position="21"/>
        <end position="192"/>
    </location>
</feature>
<evidence type="ECO:0000313" key="8">
    <source>
        <dbReference type="EMBL" id="MFC6999368.1"/>
    </source>
</evidence>
<dbReference type="NCBIfam" id="TIGR02227">
    <property type="entry name" value="sigpep_I_bact"/>
    <property type="match status" value="2"/>
</dbReference>
<comment type="caution">
    <text evidence="8">The sequence shown here is derived from an EMBL/GenBank/DDBJ whole genome shotgun (WGS) entry which is preliminary data.</text>
</comment>
<name>A0ABW2DSG1_9BACT</name>
<dbReference type="EC" id="3.4.21.89" evidence="3 6"/>
<reference evidence="9" key="1">
    <citation type="journal article" date="2019" name="Int. J. Syst. Evol. Microbiol.">
        <title>The Global Catalogue of Microorganisms (GCM) 10K type strain sequencing project: providing services to taxonomists for standard genome sequencing and annotation.</title>
        <authorList>
            <consortium name="The Broad Institute Genomics Platform"/>
            <consortium name="The Broad Institute Genome Sequencing Center for Infectious Disease"/>
            <person name="Wu L."/>
            <person name="Ma J."/>
        </authorList>
    </citation>
    <scope>NUCLEOTIDE SEQUENCE [LARGE SCALE GENOMIC DNA]</scope>
    <source>
        <strain evidence="9">CGMCC 4.7393</strain>
    </source>
</reference>
<evidence type="ECO:0000313" key="9">
    <source>
        <dbReference type="Proteomes" id="UP001596405"/>
    </source>
</evidence>
<evidence type="ECO:0000256" key="3">
    <source>
        <dbReference type="ARBA" id="ARBA00013208"/>
    </source>
</evidence>
<protein>
    <recommendedName>
        <fullName evidence="4 6">Signal peptidase I</fullName>
        <ecNumber evidence="3 6">3.4.21.89</ecNumber>
    </recommendedName>
</protein>
<evidence type="ECO:0000256" key="6">
    <source>
        <dbReference type="RuleBase" id="RU362042"/>
    </source>
</evidence>
<dbReference type="EMBL" id="JBHSYQ010000015">
    <property type="protein sequence ID" value="MFC6999368.1"/>
    <property type="molecule type" value="Genomic_DNA"/>
</dbReference>
<comment type="subcellular location">
    <subcellularLocation>
        <location evidence="6">Membrane</location>
        <topology evidence="6">Single-pass type II membrane protein</topology>
    </subcellularLocation>
</comment>
<comment type="catalytic activity">
    <reaction evidence="1 6">
        <text>Cleavage of hydrophobic, N-terminal signal or leader sequences from secreted and periplasmic proteins.</text>
        <dbReference type="EC" id="3.4.21.89"/>
    </reaction>
</comment>
<dbReference type="CDD" id="cd06530">
    <property type="entry name" value="S26_SPase_I"/>
    <property type="match status" value="2"/>
</dbReference>
<evidence type="ECO:0000259" key="7">
    <source>
        <dbReference type="Pfam" id="PF10502"/>
    </source>
</evidence>
<proteinExistence type="inferred from homology"/>
<keyword evidence="9" id="KW-1185">Reference proteome</keyword>
<dbReference type="PANTHER" id="PTHR43390">
    <property type="entry name" value="SIGNAL PEPTIDASE I"/>
    <property type="match status" value="1"/>
</dbReference>
<dbReference type="RefSeq" id="WP_066616099.1">
    <property type="nucleotide sequence ID" value="NZ_JBHSYQ010000015.1"/>
</dbReference>
<evidence type="ECO:0000256" key="4">
    <source>
        <dbReference type="ARBA" id="ARBA00019232"/>
    </source>
</evidence>
<accession>A0ABW2DSG1</accession>
<dbReference type="PROSITE" id="PS00761">
    <property type="entry name" value="SPASE_I_3"/>
    <property type="match status" value="1"/>
</dbReference>
<dbReference type="Proteomes" id="UP001596405">
    <property type="component" value="Unassembled WGS sequence"/>
</dbReference>
<dbReference type="InterPro" id="IPR019758">
    <property type="entry name" value="Pept_S26A_signal_pept_1_CS"/>
</dbReference>
<comment type="similarity">
    <text evidence="2 6">Belongs to the peptidase S26 family.</text>
</comment>